<dbReference type="PANTHER" id="PTHR46961:SF15">
    <property type="entry name" value="AAA+ ATPASE DOMAIN-CONTAINING PROTEIN"/>
    <property type="match status" value="1"/>
</dbReference>
<dbReference type="Gene3D" id="1.20.1270.280">
    <property type="match status" value="1"/>
</dbReference>
<accession>A0ABN9EVD6</accession>
<dbReference type="EMBL" id="CATNWA010015994">
    <property type="protein sequence ID" value="CAI9588790.1"/>
    <property type="molecule type" value="Genomic_DNA"/>
</dbReference>
<keyword evidence="3" id="KW-1185">Reference proteome</keyword>
<dbReference type="InterPro" id="IPR043160">
    <property type="entry name" value="Dynein_C_barrel"/>
</dbReference>
<evidence type="ECO:0000313" key="2">
    <source>
        <dbReference type="EMBL" id="CAI9588790.1"/>
    </source>
</evidence>
<sequence length="407" mass="46464">TVKFKIPAVFFTSDINPGSLKQALESIPLYSLDAPESFHMHSSPLVPFGEQNYVITRFSQLYDSWSTYRHWVQSAKTAQTSQKAVKPVSVQGLHTLTATESLANPPIMYLQTVKLVEVHDTCASLLSKVPRGWSRDFINDRIKKLGGDTPFNLFLKKELQHLTSVLSEIRRSLHVIKDSLESSDTLGDQLSDPNAITIVHDLYLKKAPTQWFKMEWSFPCPSDWSISSWIQDVQQRVAHFEKILQLGREKMPTYWLGAFHNPKGLLSLLKQEAIRRYSARTGNAESVAFKTEITQRDKEHIRDPPHEGMFVYGVHIWGIFWNKTDGEIVDFPQKSLNTLPVIHVQCLPTSEKHGINDNPKMPDVFMCPVYRSLTSDRQPVFALDIHKENIAGSRWALRGMKATIHPF</sequence>
<dbReference type="Proteomes" id="UP001162483">
    <property type="component" value="Unassembled WGS sequence"/>
</dbReference>
<dbReference type="Gene3D" id="3.10.490.20">
    <property type="match status" value="1"/>
</dbReference>
<feature type="domain" description="Dynein heavy chain C-terminal" evidence="1">
    <location>
        <begin position="117"/>
        <end position="401"/>
    </location>
</feature>
<feature type="non-terminal residue" evidence="2">
    <location>
        <position position="1"/>
    </location>
</feature>
<dbReference type="InterPro" id="IPR026983">
    <property type="entry name" value="DHC"/>
</dbReference>
<protein>
    <recommendedName>
        <fullName evidence="1">Dynein heavy chain C-terminal domain-containing protein</fullName>
    </recommendedName>
</protein>
<reference evidence="2" key="1">
    <citation type="submission" date="2023-05" db="EMBL/GenBank/DDBJ databases">
        <authorList>
            <person name="Stuckert A."/>
        </authorList>
    </citation>
    <scope>NUCLEOTIDE SEQUENCE</scope>
</reference>
<comment type="caution">
    <text evidence="2">The sequence shown here is derived from an EMBL/GenBank/DDBJ whole genome shotgun (WGS) entry which is preliminary data.</text>
</comment>
<dbReference type="PANTHER" id="PTHR46961">
    <property type="entry name" value="DYNEIN HEAVY CHAIN 1, AXONEMAL-LIKE PROTEIN"/>
    <property type="match status" value="1"/>
</dbReference>
<dbReference type="Pfam" id="PF18199">
    <property type="entry name" value="Dynein_C"/>
    <property type="match status" value="1"/>
</dbReference>
<name>A0ABN9EVD6_9NEOB</name>
<dbReference type="InterPro" id="IPR041228">
    <property type="entry name" value="Dynein_C"/>
</dbReference>
<evidence type="ECO:0000313" key="3">
    <source>
        <dbReference type="Proteomes" id="UP001162483"/>
    </source>
</evidence>
<organism evidence="2 3">
    <name type="scientific">Staurois parvus</name>
    <dbReference type="NCBI Taxonomy" id="386267"/>
    <lineage>
        <taxon>Eukaryota</taxon>
        <taxon>Metazoa</taxon>
        <taxon>Chordata</taxon>
        <taxon>Craniata</taxon>
        <taxon>Vertebrata</taxon>
        <taxon>Euteleostomi</taxon>
        <taxon>Amphibia</taxon>
        <taxon>Batrachia</taxon>
        <taxon>Anura</taxon>
        <taxon>Neobatrachia</taxon>
        <taxon>Ranoidea</taxon>
        <taxon>Ranidae</taxon>
        <taxon>Staurois</taxon>
    </lineage>
</organism>
<gene>
    <name evidence="2" type="ORF">SPARVUS_LOCUS10801004</name>
</gene>
<proteinExistence type="predicted"/>
<evidence type="ECO:0000259" key="1">
    <source>
        <dbReference type="Pfam" id="PF18199"/>
    </source>
</evidence>